<name>G9Y778_HAFAL</name>
<gene>
    <name evidence="1" type="ORF">HMPREF0454_02451</name>
</gene>
<dbReference type="AlphaFoldDB" id="G9Y778"/>
<organism evidence="1 2">
    <name type="scientific">Hafnia alvei ATCC 51873</name>
    <dbReference type="NCBI Taxonomy" id="1002364"/>
    <lineage>
        <taxon>Bacteria</taxon>
        <taxon>Pseudomonadati</taxon>
        <taxon>Pseudomonadota</taxon>
        <taxon>Gammaproteobacteria</taxon>
        <taxon>Enterobacterales</taxon>
        <taxon>Hafniaceae</taxon>
        <taxon>Hafnia</taxon>
    </lineage>
</organism>
<reference evidence="1 2" key="1">
    <citation type="submission" date="2011-08" db="EMBL/GenBank/DDBJ databases">
        <authorList>
            <person name="Weinstock G."/>
            <person name="Sodergren E."/>
            <person name="Clifton S."/>
            <person name="Fulton L."/>
            <person name="Fulton B."/>
            <person name="Courtney L."/>
            <person name="Fronick C."/>
            <person name="Harrison M."/>
            <person name="Strong C."/>
            <person name="Farmer C."/>
            <person name="Delahaunty K."/>
            <person name="Markovic C."/>
            <person name="Hall O."/>
            <person name="Minx P."/>
            <person name="Tomlinson C."/>
            <person name="Mitreva M."/>
            <person name="Hou S."/>
            <person name="Chen J."/>
            <person name="Wollam A."/>
            <person name="Pepin K.H."/>
            <person name="Johnson M."/>
            <person name="Bhonagiri V."/>
            <person name="Zhang X."/>
            <person name="Suruliraj S."/>
            <person name="Warren W."/>
            <person name="Chinwalla A."/>
            <person name="Mardis E.R."/>
            <person name="Wilson R.K."/>
        </authorList>
    </citation>
    <scope>NUCLEOTIDE SEQUENCE [LARGE SCALE GENOMIC DNA]</scope>
    <source>
        <strain evidence="1 2">ATCC 51873</strain>
    </source>
</reference>
<dbReference type="Proteomes" id="UP000005959">
    <property type="component" value="Unassembled WGS sequence"/>
</dbReference>
<protein>
    <submittedName>
        <fullName evidence="1">Uncharacterized protein</fullName>
    </submittedName>
</protein>
<evidence type="ECO:0000313" key="1">
    <source>
        <dbReference type="EMBL" id="EHM42087.1"/>
    </source>
</evidence>
<sequence>MIEWCKETIPLKIALPKTLSIGFVIALSKIDVYSMNNEDA</sequence>
<comment type="caution">
    <text evidence="1">The sequence shown here is derived from an EMBL/GenBank/DDBJ whole genome shotgun (WGS) entry which is preliminary data.</text>
</comment>
<proteinExistence type="predicted"/>
<dbReference type="HOGENOM" id="CLU_3290477_0_0_6"/>
<evidence type="ECO:0000313" key="2">
    <source>
        <dbReference type="Proteomes" id="UP000005959"/>
    </source>
</evidence>
<accession>G9Y778</accession>
<dbReference type="EMBL" id="AGCI01000059">
    <property type="protein sequence ID" value="EHM42087.1"/>
    <property type="molecule type" value="Genomic_DNA"/>
</dbReference>